<sequence length="276" mass="30563">MTPLLTPYEQKQLRAIQIWLHHHETPFSQALATALHPLEDSLIHSIPAELIEQLHQACDQLTANWQGDWAFLQTYLTKAKTWADLRDGDLETCDRIATDIQNIAQGKAALEAGFTSLLEGLGEIANVGLMILLSLTMIQRMGLAYGFPPDTPARKGCIWGILALSLADSPEERQRLLQRMARSQSDLYQAAVTQLLDKSIEDAAEESTSALLERILVAFAAELGGEAIPVIGTFLGIRASTDLMQSVGETAHRAWQLRWLVYHQKLIPQPAPNLIP</sequence>
<dbReference type="Proteomes" id="UP001268256">
    <property type="component" value="Unassembled WGS sequence"/>
</dbReference>
<reference evidence="2" key="1">
    <citation type="submission" date="2023-07" db="EMBL/GenBank/DDBJ databases">
        <authorList>
            <person name="Luz R."/>
            <person name="Cordeiro R."/>
            <person name="Fonseca A."/>
            <person name="Goncalves V."/>
        </authorList>
    </citation>
    <scope>NUCLEOTIDE SEQUENCE [LARGE SCALE GENOMIC DNA]</scope>
    <source>
        <strain evidence="2">BACA0444</strain>
    </source>
</reference>
<dbReference type="AlphaFoldDB" id="A0AAE4JY34"/>
<proteinExistence type="predicted"/>
<protein>
    <submittedName>
        <fullName evidence="1">EcsC family protein</fullName>
    </submittedName>
</protein>
<organism evidence="1 2">
    <name type="scientific">Pseudocalidococcus azoricus BACA0444</name>
    <dbReference type="NCBI Taxonomy" id="2918990"/>
    <lineage>
        <taxon>Bacteria</taxon>
        <taxon>Bacillati</taxon>
        <taxon>Cyanobacteriota</taxon>
        <taxon>Cyanophyceae</taxon>
        <taxon>Acaryochloridales</taxon>
        <taxon>Thermosynechococcaceae</taxon>
        <taxon>Pseudocalidococcus</taxon>
        <taxon>Pseudocalidococcus azoricus</taxon>
    </lineage>
</organism>
<dbReference type="PANTHER" id="PTHR41260">
    <property type="entry name" value="PROTEIN ECSC"/>
    <property type="match status" value="1"/>
</dbReference>
<dbReference type="InterPro" id="IPR024787">
    <property type="entry name" value="EcsC"/>
</dbReference>
<accession>A0AAE4JY34</accession>
<dbReference type="Pfam" id="PF12787">
    <property type="entry name" value="EcsC"/>
    <property type="match status" value="1"/>
</dbReference>
<gene>
    <name evidence="1" type="ORF">RIF25_13215</name>
</gene>
<evidence type="ECO:0000313" key="2">
    <source>
        <dbReference type="Proteomes" id="UP001268256"/>
    </source>
</evidence>
<name>A0AAE4JY34_9CYAN</name>
<dbReference type="RefSeq" id="WP_322878994.1">
    <property type="nucleotide sequence ID" value="NZ_JAVMIP010000016.1"/>
</dbReference>
<evidence type="ECO:0000313" key="1">
    <source>
        <dbReference type="EMBL" id="MDS3861763.1"/>
    </source>
</evidence>
<keyword evidence="2" id="KW-1185">Reference proteome</keyword>
<dbReference type="PANTHER" id="PTHR41260:SF1">
    <property type="entry name" value="PROTEIN ECSC"/>
    <property type="match status" value="1"/>
</dbReference>
<dbReference type="EMBL" id="JAVMIP010000016">
    <property type="protein sequence ID" value="MDS3861763.1"/>
    <property type="molecule type" value="Genomic_DNA"/>
</dbReference>
<comment type="caution">
    <text evidence="1">The sequence shown here is derived from an EMBL/GenBank/DDBJ whole genome shotgun (WGS) entry which is preliminary data.</text>
</comment>